<evidence type="ECO:0000313" key="1">
    <source>
        <dbReference type="EMBL" id="MEY6434027.1"/>
    </source>
</evidence>
<gene>
    <name evidence="1" type="ORF">ABC977_16605</name>
</gene>
<evidence type="ECO:0000313" key="2">
    <source>
        <dbReference type="Proteomes" id="UP001564408"/>
    </source>
</evidence>
<name>A0ABV4BHK9_9GAMM</name>
<dbReference type="EMBL" id="JBDKXB010000037">
    <property type="protein sequence ID" value="MEY6434027.1"/>
    <property type="molecule type" value="Genomic_DNA"/>
</dbReference>
<comment type="caution">
    <text evidence="1">The sequence shown here is derived from an EMBL/GenBank/DDBJ whole genome shotgun (WGS) entry which is preliminary data.</text>
</comment>
<reference evidence="1 2" key="1">
    <citation type="submission" date="2024-05" db="EMBL/GenBank/DDBJ databases">
        <title>Genome Sequence and Characterization of the New Strain Purple Sulfur Bacterium of Genus Thioalkalicoccus.</title>
        <authorList>
            <person name="Bryantseva I.A."/>
            <person name="Kyndt J.A."/>
            <person name="Imhoff J.F."/>
        </authorList>
    </citation>
    <scope>NUCLEOTIDE SEQUENCE [LARGE SCALE GENOMIC DNA]</scope>
    <source>
        <strain evidence="1 2">Um2</strain>
    </source>
</reference>
<sequence length="71" mass="7441">MAIYVTAEDDAIEVHNRLNALGPIPDQLYVLPLPDAGGAVPLFAPDAATRGPSTTPAWMALEQQLTTLAGL</sequence>
<evidence type="ECO:0008006" key="3">
    <source>
        <dbReference type="Google" id="ProtNLM"/>
    </source>
</evidence>
<protein>
    <recommendedName>
        <fullName evidence="3">DUF2007 domain-containing protein</fullName>
    </recommendedName>
</protein>
<organism evidence="1 2">
    <name type="scientific">Thioalkalicoccus limnaeus</name>
    <dbReference type="NCBI Taxonomy" id="120681"/>
    <lineage>
        <taxon>Bacteria</taxon>
        <taxon>Pseudomonadati</taxon>
        <taxon>Pseudomonadota</taxon>
        <taxon>Gammaproteobacteria</taxon>
        <taxon>Chromatiales</taxon>
        <taxon>Chromatiaceae</taxon>
        <taxon>Thioalkalicoccus</taxon>
    </lineage>
</organism>
<dbReference type="Proteomes" id="UP001564408">
    <property type="component" value="Unassembled WGS sequence"/>
</dbReference>
<accession>A0ABV4BHK9</accession>
<proteinExistence type="predicted"/>
<dbReference type="RefSeq" id="WP_369668411.1">
    <property type="nucleotide sequence ID" value="NZ_JBDKXB010000037.1"/>
</dbReference>
<keyword evidence="2" id="KW-1185">Reference proteome</keyword>